<dbReference type="InterPro" id="IPR003591">
    <property type="entry name" value="Leu-rich_rpt_typical-subtyp"/>
</dbReference>
<dbReference type="InterPro" id="IPR050333">
    <property type="entry name" value="SLRP"/>
</dbReference>
<dbReference type="InterPro" id="IPR032675">
    <property type="entry name" value="LRR_dom_sf"/>
</dbReference>
<proteinExistence type="predicted"/>
<dbReference type="GO" id="GO:0005615">
    <property type="term" value="C:extracellular space"/>
    <property type="evidence" value="ECO:0007669"/>
    <property type="project" value="TreeGrafter"/>
</dbReference>
<protein>
    <recommendedName>
        <fullName evidence="4">Chaoptin</fullName>
    </recommendedName>
</protein>
<dbReference type="Pfam" id="PF13516">
    <property type="entry name" value="LRR_6"/>
    <property type="match status" value="1"/>
</dbReference>
<dbReference type="SMART" id="SM00365">
    <property type="entry name" value="LRR_SD22"/>
    <property type="match status" value="9"/>
</dbReference>
<accession>A0A182RCQ3</accession>
<reference evidence="3" key="1">
    <citation type="submission" date="2020-05" db="UniProtKB">
        <authorList>
            <consortium name="EnsemblMetazoa"/>
        </authorList>
    </citation>
    <scope>IDENTIFICATION</scope>
    <source>
        <strain evidence="3">FUMOZ</strain>
    </source>
</reference>
<evidence type="ECO:0000256" key="1">
    <source>
        <dbReference type="ARBA" id="ARBA00022614"/>
    </source>
</evidence>
<dbReference type="AlphaFoldDB" id="A0A182RCQ3"/>
<dbReference type="InterPro" id="IPR001611">
    <property type="entry name" value="Leu-rich_rpt"/>
</dbReference>
<evidence type="ECO:0008006" key="4">
    <source>
        <dbReference type="Google" id="ProtNLM"/>
    </source>
</evidence>
<dbReference type="SUPFAM" id="SSF52047">
    <property type="entry name" value="RNI-like"/>
    <property type="match status" value="1"/>
</dbReference>
<dbReference type="PANTHER" id="PTHR45712">
    <property type="entry name" value="AGAP008170-PA"/>
    <property type="match status" value="1"/>
</dbReference>
<dbReference type="SMART" id="SM00369">
    <property type="entry name" value="LRR_TYP"/>
    <property type="match status" value="15"/>
</dbReference>
<dbReference type="VEuPathDB" id="VectorBase:AFUN003972"/>
<keyword evidence="2" id="KW-0677">Repeat</keyword>
<dbReference type="STRING" id="62324.A0A182RCQ3"/>
<dbReference type="EnsemblMetazoa" id="AFUN003972-RA">
    <property type="protein sequence ID" value="AFUN003972-PA"/>
    <property type="gene ID" value="AFUN003972"/>
</dbReference>
<dbReference type="SUPFAM" id="SSF52058">
    <property type="entry name" value="L domain-like"/>
    <property type="match status" value="1"/>
</dbReference>
<keyword evidence="1" id="KW-0433">Leucine-rich repeat</keyword>
<dbReference type="PANTHER" id="PTHR45712:SF22">
    <property type="entry name" value="INSULIN-LIKE GROWTH FACTOR-BINDING PROTEIN COMPLEX ACID LABILE SUBUNIT"/>
    <property type="match status" value="1"/>
</dbReference>
<dbReference type="Pfam" id="PF13855">
    <property type="entry name" value="LRR_8"/>
    <property type="match status" value="5"/>
</dbReference>
<organism evidence="3">
    <name type="scientific">Anopheles funestus</name>
    <name type="common">African malaria mosquito</name>
    <dbReference type="NCBI Taxonomy" id="62324"/>
    <lineage>
        <taxon>Eukaryota</taxon>
        <taxon>Metazoa</taxon>
        <taxon>Ecdysozoa</taxon>
        <taxon>Arthropoda</taxon>
        <taxon>Hexapoda</taxon>
        <taxon>Insecta</taxon>
        <taxon>Pterygota</taxon>
        <taxon>Neoptera</taxon>
        <taxon>Endopterygota</taxon>
        <taxon>Diptera</taxon>
        <taxon>Nematocera</taxon>
        <taxon>Culicoidea</taxon>
        <taxon>Culicidae</taxon>
        <taxon>Anophelinae</taxon>
        <taxon>Anopheles</taxon>
    </lineage>
</organism>
<sequence length="781" mass="88805">MPRVEGTFVLHHIPNTHVVLELYNLRIKSTSSELFEIFETSRQHMETSLTVKVSAIHSFVLKYGATFKTVEFENTYLSSIQFEKNCSVKSLKIGHSKLSHVPNTIQELKDLHWLTISHSHIEAVNLNVLAELPKLAMLDLARNQIHSLDRTVENGLIPALADVYLRENKLRSINMNIFNGMKSLEKIDLSHNLIGVVSGSLVSSESRIRTVPATIQSLSIVKAIDIVKSSLKLVDFRIFSKLHRLESLSLGYNEIEYLQFPDTQGEDFMNLKDIYLSNNLLTTVSLNHFNSMKVLQFLDLSNNRIVAFEGHLESTSLKKLELSHNRITALNCCDWNVTSLTNFDANNNTLMQLPACMETTLPSVSYLHLASNRLSDSNIWNRLATMKDLQMLDVSHNRLTAPSCVVTLQWRCVDYVCTVRDWNPFQESSFSLSRVPSEFNCMMFLNLKIFSLNLALLEQKDMLKTTTTIKGSPVHRIYFPSHTPLSVFALEQTHVSNITFEENSTCLETLSINDSRLKEVPVTVIHLPNVEYISITISRIQSIDFSLFAKLHRLENLNLNFNVINYLDYSTISDEDFPKLRELYLSYNRLTTVNFTHFNTMHALETIYVSNNQIIHVEGALVTSSLKFLDISQNYISTVNFCNWTAGSINVFMISGNTLELLPACLEDVMTNVKYLHLSSNALSDIGIWSKLGRLKQLQILDIGYNNLTSVLLDSLIPSLSYLNLEHNQITDISVPVANDDLSINLNWNRIEQFDPANVTRNVLTLMMHFGHVIELIVGHV</sequence>
<dbReference type="Gene3D" id="3.80.10.10">
    <property type="entry name" value="Ribonuclease Inhibitor"/>
    <property type="match status" value="5"/>
</dbReference>
<evidence type="ECO:0000313" key="3">
    <source>
        <dbReference type="EnsemblMetazoa" id="AFUN003972-PA"/>
    </source>
</evidence>
<evidence type="ECO:0000256" key="2">
    <source>
        <dbReference type="ARBA" id="ARBA00022737"/>
    </source>
</evidence>
<dbReference type="PROSITE" id="PS51450">
    <property type="entry name" value="LRR"/>
    <property type="match status" value="1"/>
</dbReference>
<dbReference type="VEuPathDB" id="VectorBase:AFUN2_008117"/>
<name>A0A182RCQ3_ANOFN</name>